<organism evidence="2 3">
    <name type="scientific">Dendrothele bispora (strain CBS 962.96)</name>
    <dbReference type="NCBI Taxonomy" id="1314807"/>
    <lineage>
        <taxon>Eukaryota</taxon>
        <taxon>Fungi</taxon>
        <taxon>Dikarya</taxon>
        <taxon>Basidiomycota</taxon>
        <taxon>Agaricomycotina</taxon>
        <taxon>Agaricomycetes</taxon>
        <taxon>Agaricomycetidae</taxon>
        <taxon>Agaricales</taxon>
        <taxon>Agaricales incertae sedis</taxon>
        <taxon>Dendrothele</taxon>
    </lineage>
</organism>
<dbReference type="AlphaFoldDB" id="A0A4S8LSB5"/>
<feature type="region of interest" description="Disordered" evidence="1">
    <location>
        <begin position="106"/>
        <end position="132"/>
    </location>
</feature>
<keyword evidence="3" id="KW-1185">Reference proteome</keyword>
<protein>
    <submittedName>
        <fullName evidence="2">Uncharacterized protein</fullName>
    </submittedName>
</protein>
<feature type="compositionally biased region" description="Basic and acidic residues" evidence="1">
    <location>
        <begin position="184"/>
        <end position="207"/>
    </location>
</feature>
<sequence length="207" mass="22911">MTIFWGKPTSQPIHSPSRLIHTIRFPNLYPIQLLLDLPDLILVPLLGTSRQTNVTEPTLGTTTGITISPSANIHRRYAFNLSSWNSPYADEKLRKTNETFLASLEGLGNESMKSRRAGTSSSGGGGDSPTSTRFTRLKVCEHVLPPKVSEAGKEYLPDIRITQLHFVVHQKEEGKEEAVEEKEYEGKDGSGLGDKDEAKREASGSRY</sequence>
<feature type="region of interest" description="Disordered" evidence="1">
    <location>
        <begin position="171"/>
        <end position="207"/>
    </location>
</feature>
<gene>
    <name evidence="2" type="ORF">K435DRAFT_862490</name>
</gene>
<evidence type="ECO:0000313" key="3">
    <source>
        <dbReference type="Proteomes" id="UP000297245"/>
    </source>
</evidence>
<evidence type="ECO:0000256" key="1">
    <source>
        <dbReference type="SAM" id="MobiDB-lite"/>
    </source>
</evidence>
<accession>A0A4S8LSB5</accession>
<evidence type="ECO:0000313" key="2">
    <source>
        <dbReference type="EMBL" id="THU92389.1"/>
    </source>
</evidence>
<dbReference type="Proteomes" id="UP000297245">
    <property type="component" value="Unassembled WGS sequence"/>
</dbReference>
<proteinExistence type="predicted"/>
<name>A0A4S8LSB5_DENBC</name>
<reference evidence="2 3" key="1">
    <citation type="journal article" date="2019" name="Nat. Ecol. Evol.">
        <title>Megaphylogeny resolves global patterns of mushroom evolution.</title>
        <authorList>
            <person name="Varga T."/>
            <person name="Krizsan K."/>
            <person name="Foldi C."/>
            <person name="Dima B."/>
            <person name="Sanchez-Garcia M."/>
            <person name="Sanchez-Ramirez S."/>
            <person name="Szollosi G.J."/>
            <person name="Szarkandi J.G."/>
            <person name="Papp V."/>
            <person name="Albert L."/>
            <person name="Andreopoulos W."/>
            <person name="Angelini C."/>
            <person name="Antonin V."/>
            <person name="Barry K.W."/>
            <person name="Bougher N.L."/>
            <person name="Buchanan P."/>
            <person name="Buyck B."/>
            <person name="Bense V."/>
            <person name="Catcheside P."/>
            <person name="Chovatia M."/>
            <person name="Cooper J."/>
            <person name="Damon W."/>
            <person name="Desjardin D."/>
            <person name="Finy P."/>
            <person name="Geml J."/>
            <person name="Haridas S."/>
            <person name="Hughes K."/>
            <person name="Justo A."/>
            <person name="Karasinski D."/>
            <person name="Kautmanova I."/>
            <person name="Kiss B."/>
            <person name="Kocsube S."/>
            <person name="Kotiranta H."/>
            <person name="LaButti K.M."/>
            <person name="Lechner B.E."/>
            <person name="Liimatainen K."/>
            <person name="Lipzen A."/>
            <person name="Lukacs Z."/>
            <person name="Mihaltcheva S."/>
            <person name="Morgado L.N."/>
            <person name="Niskanen T."/>
            <person name="Noordeloos M.E."/>
            <person name="Ohm R.A."/>
            <person name="Ortiz-Santana B."/>
            <person name="Ovrebo C."/>
            <person name="Racz N."/>
            <person name="Riley R."/>
            <person name="Savchenko A."/>
            <person name="Shiryaev A."/>
            <person name="Soop K."/>
            <person name="Spirin V."/>
            <person name="Szebenyi C."/>
            <person name="Tomsovsky M."/>
            <person name="Tulloss R.E."/>
            <person name="Uehling J."/>
            <person name="Grigoriev I.V."/>
            <person name="Vagvolgyi C."/>
            <person name="Papp T."/>
            <person name="Martin F.M."/>
            <person name="Miettinen O."/>
            <person name="Hibbett D.S."/>
            <person name="Nagy L.G."/>
        </authorList>
    </citation>
    <scope>NUCLEOTIDE SEQUENCE [LARGE SCALE GENOMIC DNA]</scope>
    <source>
        <strain evidence="2 3">CBS 962.96</strain>
    </source>
</reference>
<dbReference type="EMBL" id="ML179280">
    <property type="protein sequence ID" value="THU92389.1"/>
    <property type="molecule type" value="Genomic_DNA"/>
</dbReference>